<dbReference type="InterPro" id="IPR050097">
    <property type="entry name" value="Ferredoxin-NADP_redctase_2"/>
</dbReference>
<dbReference type="PRINTS" id="PR00469">
    <property type="entry name" value="PNDRDTASEII"/>
</dbReference>
<dbReference type="InterPro" id="IPR036188">
    <property type="entry name" value="FAD/NAD-bd_sf"/>
</dbReference>
<reference evidence="5 6" key="1">
    <citation type="submission" date="2017-12" db="EMBL/GenBank/DDBJ databases">
        <title>The genome sequence of Caulobacter sp. 410.</title>
        <authorList>
            <person name="Gao J."/>
            <person name="Mao X."/>
            <person name="Sun J."/>
        </authorList>
    </citation>
    <scope>NUCLEOTIDE SEQUENCE [LARGE SCALE GENOMIC DNA]</scope>
    <source>
        <strain evidence="5 6">410</strain>
    </source>
</reference>
<comment type="caution">
    <text evidence="5">The sequence shown here is derived from an EMBL/GenBank/DDBJ whole genome shotgun (WGS) entry which is preliminary data.</text>
</comment>
<gene>
    <name evidence="5" type="ORF">SGCZBJ_01635</name>
</gene>
<evidence type="ECO:0000313" key="5">
    <source>
        <dbReference type="EMBL" id="PLR28678.1"/>
    </source>
</evidence>
<dbReference type="SUPFAM" id="SSF51905">
    <property type="entry name" value="FAD/NAD(P)-binding domain"/>
    <property type="match status" value="1"/>
</dbReference>
<sequence>MTRSSALPDAAKIDEYDVIVVGAGPAGLTAATYLGRFRRKVLILDGGRPRADWIPESHNTPGFPGGVGGRRLLADMGRQASLYGAERRAGRAVRLSRQAERFEVMLETAGGDPGAPARVFARFVLLATGVVDRLPDLDGVEAAIRAAKVRMCPICDAYEAIDQAIAVLGEGDLGAREAAFLTTYSQRVTLLHLGDPATLTDRQALDDHGVEVLPITLGDLAVGREAVKVGRGGAAQRSFDCLYLALGCEMQSRLALACGAAHDADGNLLVSAHQETSIAGLYAAGDVVRGLNQIAVASAEAAIAATDIHRRLRALTQ</sequence>
<dbReference type="InterPro" id="IPR023753">
    <property type="entry name" value="FAD/NAD-binding_dom"/>
</dbReference>
<proteinExistence type="predicted"/>
<evidence type="ECO:0000256" key="1">
    <source>
        <dbReference type="ARBA" id="ARBA00018719"/>
    </source>
</evidence>
<name>A0A2N5DRJ9_9CAUL</name>
<dbReference type="Proteomes" id="UP000234479">
    <property type="component" value="Unassembled WGS sequence"/>
</dbReference>
<keyword evidence="3" id="KW-0560">Oxidoreductase</keyword>
<dbReference type="OrthoDB" id="9786503at2"/>
<dbReference type="GO" id="GO:0016491">
    <property type="term" value="F:oxidoreductase activity"/>
    <property type="evidence" value="ECO:0007669"/>
    <property type="project" value="UniProtKB-KW"/>
</dbReference>
<keyword evidence="2" id="KW-0285">Flavoprotein</keyword>
<evidence type="ECO:0000259" key="4">
    <source>
        <dbReference type="Pfam" id="PF07992"/>
    </source>
</evidence>
<dbReference type="PANTHER" id="PTHR48105">
    <property type="entry name" value="THIOREDOXIN REDUCTASE 1-RELATED-RELATED"/>
    <property type="match status" value="1"/>
</dbReference>
<dbReference type="RefSeq" id="WP_101716296.1">
    <property type="nucleotide sequence ID" value="NZ_PJRS01000006.1"/>
</dbReference>
<organism evidence="5 6">
    <name type="scientific">Caulobacter zeae</name>
    <dbReference type="NCBI Taxonomy" id="2055137"/>
    <lineage>
        <taxon>Bacteria</taxon>
        <taxon>Pseudomonadati</taxon>
        <taxon>Pseudomonadota</taxon>
        <taxon>Alphaproteobacteria</taxon>
        <taxon>Caulobacterales</taxon>
        <taxon>Caulobacteraceae</taxon>
        <taxon>Caulobacter</taxon>
    </lineage>
</organism>
<dbReference type="PRINTS" id="PR00368">
    <property type="entry name" value="FADPNR"/>
</dbReference>
<protein>
    <recommendedName>
        <fullName evidence="1">Thioredoxin reductase</fullName>
    </recommendedName>
</protein>
<keyword evidence="6" id="KW-1185">Reference proteome</keyword>
<evidence type="ECO:0000256" key="2">
    <source>
        <dbReference type="ARBA" id="ARBA00022630"/>
    </source>
</evidence>
<evidence type="ECO:0000313" key="6">
    <source>
        <dbReference type="Proteomes" id="UP000234479"/>
    </source>
</evidence>
<accession>A0A2N5DRJ9</accession>
<dbReference type="Gene3D" id="3.50.50.60">
    <property type="entry name" value="FAD/NAD(P)-binding domain"/>
    <property type="match status" value="2"/>
</dbReference>
<evidence type="ECO:0000256" key="3">
    <source>
        <dbReference type="ARBA" id="ARBA00023002"/>
    </source>
</evidence>
<dbReference type="AlphaFoldDB" id="A0A2N5DRJ9"/>
<dbReference type="EMBL" id="PJRS01000006">
    <property type="protein sequence ID" value="PLR28678.1"/>
    <property type="molecule type" value="Genomic_DNA"/>
</dbReference>
<feature type="domain" description="FAD/NAD(P)-binding" evidence="4">
    <location>
        <begin position="16"/>
        <end position="301"/>
    </location>
</feature>
<dbReference type="Pfam" id="PF07992">
    <property type="entry name" value="Pyr_redox_2"/>
    <property type="match status" value="1"/>
</dbReference>